<evidence type="ECO:0000256" key="7">
    <source>
        <dbReference type="ARBA" id="ARBA00023237"/>
    </source>
</evidence>
<keyword evidence="9" id="KW-1185">Reference proteome</keyword>
<evidence type="ECO:0000313" key="9">
    <source>
        <dbReference type="Proteomes" id="UP000294498"/>
    </source>
</evidence>
<dbReference type="EMBL" id="SODV01000001">
    <property type="protein sequence ID" value="TDX00015.1"/>
    <property type="molecule type" value="Genomic_DNA"/>
</dbReference>
<evidence type="ECO:0000313" key="8">
    <source>
        <dbReference type="EMBL" id="TDX00015.1"/>
    </source>
</evidence>
<dbReference type="GO" id="GO:0015562">
    <property type="term" value="F:efflux transmembrane transporter activity"/>
    <property type="evidence" value="ECO:0007669"/>
    <property type="project" value="InterPro"/>
</dbReference>
<dbReference type="Pfam" id="PF02321">
    <property type="entry name" value="OEP"/>
    <property type="match status" value="2"/>
</dbReference>
<comment type="subcellular location">
    <subcellularLocation>
        <location evidence="1">Cell outer membrane</location>
    </subcellularLocation>
</comment>
<dbReference type="GO" id="GO:1990281">
    <property type="term" value="C:efflux pump complex"/>
    <property type="evidence" value="ECO:0007669"/>
    <property type="project" value="TreeGrafter"/>
</dbReference>
<dbReference type="SUPFAM" id="SSF56954">
    <property type="entry name" value="Outer membrane efflux proteins (OEP)"/>
    <property type="match status" value="1"/>
</dbReference>
<comment type="similarity">
    <text evidence="2">Belongs to the outer membrane factor (OMF) (TC 1.B.17) family.</text>
</comment>
<protein>
    <submittedName>
        <fullName evidence="8">Outer membrane protein</fullName>
    </submittedName>
</protein>
<organism evidence="8 9">
    <name type="scientific">Dinghuibacter silviterrae</name>
    <dbReference type="NCBI Taxonomy" id="1539049"/>
    <lineage>
        <taxon>Bacteria</taxon>
        <taxon>Pseudomonadati</taxon>
        <taxon>Bacteroidota</taxon>
        <taxon>Chitinophagia</taxon>
        <taxon>Chitinophagales</taxon>
        <taxon>Chitinophagaceae</taxon>
        <taxon>Dinghuibacter</taxon>
    </lineage>
</organism>
<evidence type="ECO:0000256" key="2">
    <source>
        <dbReference type="ARBA" id="ARBA00007613"/>
    </source>
</evidence>
<comment type="caution">
    <text evidence="8">The sequence shown here is derived from an EMBL/GenBank/DDBJ whole genome shotgun (WGS) entry which is preliminary data.</text>
</comment>
<dbReference type="Gene3D" id="1.20.1600.10">
    <property type="entry name" value="Outer membrane efflux proteins (OEP)"/>
    <property type="match status" value="1"/>
</dbReference>
<keyword evidence="5" id="KW-0812">Transmembrane</keyword>
<evidence type="ECO:0000256" key="6">
    <source>
        <dbReference type="ARBA" id="ARBA00023136"/>
    </source>
</evidence>
<gene>
    <name evidence="8" type="ORF">EDB95_1031</name>
</gene>
<dbReference type="PANTHER" id="PTHR30026:SF20">
    <property type="entry name" value="OUTER MEMBRANE PROTEIN TOLC"/>
    <property type="match status" value="1"/>
</dbReference>
<keyword evidence="7" id="KW-0998">Cell outer membrane</keyword>
<reference evidence="8 9" key="1">
    <citation type="submission" date="2019-03" db="EMBL/GenBank/DDBJ databases">
        <title>Genomic Encyclopedia of Type Strains, Phase IV (KMG-IV): sequencing the most valuable type-strain genomes for metagenomic binning, comparative biology and taxonomic classification.</title>
        <authorList>
            <person name="Goeker M."/>
        </authorList>
    </citation>
    <scope>NUCLEOTIDE SEQUENCE [LARGE SCALE GENOMIC DNA]</scope>
    <source>
        <strain evidence="8 9">DSM 100059</strain>
    </source>
</reference>
<keyword evidence="6" id="KW-0472">Membrane</keyword>
<keyword evidence="4" id="KW-1134">Transmembrane beta strand</keyword>
<name>A0A4R8DRH0_9BACT</name>
<evidence type="ECO:0000256" key="1">
    <source>
        <dbReference type="ARBA" id="ARBA00004442"/>
    </source>
</evidence>
<accession>A0A4R8DRH0</accession>
<dbReference type="InterPro" id="IPR003423">
    <property type="entry name" value="OMP_efflux"/>
</dbReference>
<dbReference type="GO" id="GO:0009279">
    <property type="term" value="C:cell outer membrane"/>
    <property type="evidence" value="ECO:0007669"/>
    <property type="project" value="UniProtKB-SubCell"/>
</dbReference>
<dbReference type="GO" id="GO:0015288">
    <property type="term" value="F:porin activity"/>
    <property type="evidence" value="ECO:0007669"/>
    <property type="project" value="TreeGrafter"/>
</dbReference>
<dbReference type="OrthoDB" id="9811587at2"/>
<dbReference type="PANTHER" id="PTHR30026">
    <property type="entry name" value="OUTER MEMBRANE PROTEIN TOLC"/>
    <property type="match status" value="1"/>
</dbReference>
<dbReference type="Proteomes" id="UP000294498">
    <property type="component" value="Unassembled WGS sequence"/>
</dbReference>
<evidence type="ECO:0000256" key="4">
    <source>
        <dbReference type="ARBA" id="ARBA00022452"/>
    </source>
</evidence>
<evidence type="ECO:0000256" key="5">
    <source>
        <dbReference type="ARBA" id="ARBA00022692"/>
    </source>
</evidence>
<sequence>MIPHRLPAILLGWGLCLAHPSRAQDSTVWDLKTCLTYARDNNITISSARLNVETGQQELLLSKAAKLPNLYGSTSQTYTHSKNANPVVGGFQTQSSFASDYSATSGMTLYQGGYLNDVVRQNQLIVKSDNLAVIEDIANIDVQITAAYLNILLAKETIVYEKDLVTTSEAQVKQAQQEYDAGSIAKVNLAQLQAQLATDQYTLVTGQSNLRQALLNLKVLLQLPYGTTFDIATPKDTLMATALVPSLDSAQQAAYRTRPEIQIGQMGVQSARLDLAKARAGYYPTLKANAELSTGFSNNSKDAYFQQLDDNFFQEIGVTLSIPIFANRINRTNVENARIEIRQQELNLKSATTALSQTVEQYYINVVNAQGQYNAAVDQLRYTEESYRIATEELKVGATNTVQFLQQKNAYIQALQAYVQAKYNAVLDVKIYDFYTGAPINLN</sequence>
<proteinExistence type="inferred from homology"/>
<dbReference type="AlphaFoldDB" id="A0A4R8DRH0"/>
<evidence type="ECO:0000256" key="3">
    <source>
        <dbReference type="ARBA" id="ARBA00022448"/>
    </source>
</evidence>
<dbReference type="InterPro" id="IPR051906">
    <property type="entry name" value="TolC-like"/>
</dbReference>
<dbReference type="RefSeq" id="WP_133991209.1">
    <property type="nucleotide sequence ID" value="NZ_SODV01000001.1"/>
</dbReference>
<keyword evidence="3" id="KW-0813">Transport</keyword>